<accession>A0A1D1VXJ2</accession>
<evidence type="ECO:0000313" key="3">
    <source>
        <dbReference type="Proteomes" id="UP000186922"/>
    </source>
</evidence>
<feature type="region of interest" description="Disordered" evidence="1">
    <location>
        <begin position="1"/>
        <end position="29"/>
    </location>
</feature>
<name>A0A1D1VXJ2_RAMVA</name>
<dbReference type="Proteomes" id="UP000186922">
    <property type="component" value="Unassembled WGS sequence"/>
</dbReference>
<protein>
    <submittedName>
        <fullName evidence="2">Uncharacterized protein</fullName>
    </submittedName>
</protein>
<gene>
    <name evidence="2" type="primary">RvY_14806-1</name>
    <name evidence="2" type="synonym">RvY_14806.1</name>
    <name evidence="2" type="ORF">RvY_14806</name>
</gene>
<dbReference type="AlphaFoldDB" id="A0A1D1VXJ2"/>
<comment type="caution">
    <text evidence="2">The sequence shown here is derived from an EMBL/GenBank/DDBJ whole genome shotgun (WGS) entry which is preliminary data.</text>
</comment>
<dbReference type="EMBL" id="BDGG01000011">
    <property type="protein sequence ID" value="GAV04538.1"/>
    <property type="molecule type" value="Genomic_DNA"/>
</dbReference>
<evidence type="ECO:0000313" key="2">
    <source>
        <dbReference type="EMBL" id="GAV04538.1"/>
    </source>
</evidence>
<evidence type="ECO:0000256" key="1">
    <source>
        <dbReference type="SAM" id="MobiDB-lite"/>
    </source>
</evidence>
<reference evidence="2 3" key="1">
    <citation type="journal article" date="2016" name="Nat. Commun.">
        <title>Extremotolerant tardigrade genome and improved radiotolerance of human cultured cells by tardigrade-unique protein.</title>
        <authorList>
            <person name="Hashimoto T."/>
            <person name="Horikawa D.D."/>
            <person name="Saito Y."/>
            <person name="Kuwahara H."/>
            <person name="Kozuka-Hata H."/>
            <person name="Shin-I T."/>
            <person name="Minakuchi Y."/>
            <person name="Ohishi K."/>
            <person name="Motoyama A."/>
            <person name="Aizu T."/>
            <person name="Enomoto A."/>
            <person name="Kondo K."/>
            <person name="Tanaka S."/>
            <person name="Hara Y."/>
            <person name="Koshikawa S."/>
            <person name="Sagara H."/>
            <person name="Miura T."/>
            <person name="Yokobori S."/>
            <person name="Miyagawa K."/>
            <person name="Suzuki Y."/>
            <person name="Kubo T."/>
            <person name="Oyama M."/>
            <person name="Kohara Y."/>
            <person name="Fujiyama A."/>
            <person name="Arakawa K."/>
            <person name="Katayama T."/>
            <person name="Toyoda A."/>
            <person name="Kunieda T."/>
        </authorList>
    </citation>
    <scope>NUCLEOTIDE SEQUENCE [LARGE SCALE GENOMIC DNA]</scope>
    <source>
        <strain evidence="2 3">YOKOZUNA-1</strain>
    </source>
</reference>
<organism evidence="2 3">
    <name type="scientific">Ramazzottius varieornatus</name>
    <name type="common">Water bear</name>
    <name type="synonym">Tardigrade</name>
    <dbReference type="NCBI Taxonomy" id="947166"/>
    <lineage>
        <taxon>Eukaryota</taxon>
        <taxon>Metazoa</taxon>
        <taxon>Ecdysozoa</taxon>
        <taxon>Tardigrada</taxon>
        <taxon>Eutardigrada</taxon>
        <taxon>Parachela</taxon>
        <taxon>Hypsibioidea</taxon>
        <taxon>Ramazzottiidae</taxon>
        <taxon>Ramazzottius</taxon>
    </lineage>
</organism>
<proteinExistence type="predicted"/>
<sequence>MKELELKSGMSFGHEPVRRVEQPHLSSSDANSRFCCVTKRNGGNGNMSDPGLESWRQSASRLGEKCGTEVLVNNGAVKSGWKEGLLRPFIE</sequence>
<keyword evidence="3" id="KW-1185">Reference proteome</keyword>